<name>G7V9X8_THELD</name>
<organism evidence="4 5">
    <name type="scientific">Thermovirga lienii (strain ATCC BAA-1197 / DSM 17291 / Cas60314)</name>
    <dbReference type="NCBI Taxonomy" id="580340"/>
    <lineage>
        <taxon>Bacteria</taxon>
        <taxon>Thermotogati</taxon>
        <taxon>Synergistota</taxon>
        <taxon>Synergistia</taxon>
        <taxon>Synergistales</taxon>
        <taxon>Thermovirgaceae</taxon>
        <taxon>Thermovirga</taxon>
    </lineage>
</organism>
<dbReference type="AlphaFoldDB" id="G7V9X8"/>
<dbReference type="Pfam" id="PF08032">
    <property type="entry name" value="SpoU_sub_bind"/>
    <property type="match status" value="1"/>
</dbReference>
<gene>
    <name evidence="4" type="ordered locus">Tlie_0945</name>
</gene>
<dbReference type="SMART" id="SM00967">
    <property type="entry name" value="SpoU_sub_bind"/>
    <property type="match status" value="1"/>
</dbReference>
<dbReference type="InterPro" id="IPR013123">
    <property type="entry name" value="SpoU_subst-bd"/>
</dbReference>
<evidence type="ECO:0000313" key="4">
    <source>
        <dbReference type="EMBL" id="AER66678.1"/>
    </source>
</evidence>
<dbReference type="InterPro" id="IPR029028">
    <property type="entry name" value="Alpha/beta_knot_MTases"/>
</dbReference>
<dbReference type="Gene3D" id="3.30.1330.30">
    <property type="match status" value="1"/>
</dbReference>
<dbReference type="SUPFAM" id="SSF75217">
    <property type="entry name" value="alpha/beta knot"/>
    <property type="match status" value="1"/>
</dbReference>
<evidence type="ECO:0000313" key="5">
    <source>
        <dbReference type="Proteomes" id="UP000005868"/>
    </source>
</evidence>
<reference evidence="5" key="1">
    <citation type="submission" date="2011-10" db="EMBL/GenBank/DDBJ databases">
        <title>The complete genome of chromosome of Thermovirga lienii DSM 17291.</title>
        <authorList>
            <consortium name="US DOE Joint Genome Institute (JGI-PGF)"/>
            <person name="Lucas S."/>
            <person name="Copeland A."/>
            <person name="Lapidus A."/>
            <person name="Glavina del Rio T."/>
            <person name="Dalin E."/>
            <person name="Tice H."/>
            <person name="Bruce D."/>
            <person name="Goodwin L."/>
            <person name="Pitluck S."/>
            <person name="Peters L."/>
            <person name="Mikhailova N."/>
            <person name="Saunders E."/>
            <person name="Kyrpides N."/>
            <person name="Mavromatis K."/>
            <person name="Ivanova N."/>
            <person name="Last F.I."/>
            <person name="Brettin T."/>
            <person name="Detter J.C."/>
            <person name="Han C."/>
            <person name="Larimer F."/>
            <person name="Land M."/>
            <person name="Hauser L."/>
            <person name="Markowitz V."/>
            <person name="Cheng J.-F."/>
            <person name="Hugenholtz P."/>
            <person name="Woyke T."/>
            <person name="Wu D."/>
            <person name="Spring S."/>
            <person name="Schroeder M."/>
            <person name="Brambilla E.-M."/>
            <person name="Klenk H.-P."/>
            <person name="Eisen J.A."/>
        </authorList>
    </citation>
    <scope>NUCLEOTIDE SEQUENCE [LARGE SCALE GENOMIC DNA]</scope>
    <source>
        <strain evidence="5">ATCC BAA-1197 / DSM 17291 / Cas60314</strain>
    </source>
</reference>
<protein>
    <submittedName>
        <fullName evidence="4">RNA methyltransferase, TrmH family, group 3</fullName>
    </submittedName>
</protein>
<feature type="domain" description="RNA 2-O ribose methyltransferase substrate binding" evidence="3">
    <location>
        <begin position="20"/>
        <end position="96"/>
    </location>
</feature>
<dbReference type="InterPro" id="IPR029026">
    <property type="entry name" value="tRNA_m1G_MTases_N"/>
</dbReference>
<keyword evidence="1 4" id="KW-0489">Methyltransferase</keyword>
<dbReference type="InterPro" id="IPR029064">
    <property type="entry name" value="Ribosomal_eL30-like_sf"/>
</dbReference>
<reference evidence="4 5" key="2">
    <citation type="journal article" date="2012" name="Stand. Genomic Sci.">
        <title>Genome sequence of the moderately thermophilic, amino-acid-degrading and sulfur-reducing bacterium Thermovirga lienii type strain (Cas60314(T)).</title>
        <authorList>
            <person name="Goker M."/>
            <person name="Saunders E."/>
            <person name="Lapidus A."/>
            <person name="Nolan M."/>
            <person name="Lucas S."/>
            <person name="Hammon N."/>
            <person name="Deshpande S."/>
            <person name="Cheng J.F."/>
            <person name="Han C."/>
            <person name="Tapia R."/>
            <person name="Goodwin L.A."/>
            <person name="Pitluck S."/>
            <person name="Liolios K."/>
            <person name="Mavromatis K."/>
            <person name="Pagani I."/>
            <person name="Ivanova N."/>
            <person name="Mikhailova N."/>
            <person name="Pati A."/>
            <person name="Chen A."/>
            <person name="Palaniappan K."/>
            <person name="Land M."/>
            <person name="Chang Y.J."/>
            <person name="Jeffries C.D."/>
            <person name="Brambilla E.M."/>
            <person name="Rohde M."/>
            <person name="Spring S."/>
            <person name="Detter J.C."/>
            <person name="Woyke T."/>
            <person name="Bristow J."/>
            <person name="Eisen J.A."/>
            <person name="Markowitz V."/>
            <person name="Hugenholtz P."/>
            <person name="Kyrpides N.C."/>
            <person name="Klenk H.P."/>
        </authorList>
    </citation>
    <scope>NUCLEOTIDE SEQUENCE [LARGE SCALE GENOMIC DNA]</scope>
    <source>
        <strain evidence="5">ATCC BAA-1197 / DSM 17291 / Cas60314</strain>
    </source>
</reference>
<dbReference type="NCBIfam" id="TIGR00186">
    <property type="entry name" value="rRNA_methyl_3"/>
    <property type="match status" value="1"/>
</dbReference>
<dbReference type="GO" id="GO:0005829">
    <property type="term" value="C:cytosol"/>
    <property type="evidence" value="ECO:0007669"/>
    <property type="project" value="TreeGrafter"/>
</dbReference>
<dbReference type="STRING" id="580340.Tlie_0945"/>
<accession>G7V9X8</accession>
<dbReference type="GO" id="GO:0032259">
    <property type="term" value="P:methylation"/>
    <property type="evidence" value="ECO:0007669"/>
    <property type="project" value="UniProtKB-KW"/>
</dbReference>
<evidence type="ECO:0000259" key="3">
    <source>
        <dbReference type="SMART" id="SM00967"/>
    </source>
</evidence>
<dbReference type="HOGENOM" id="CLU_021322_0_1_0"/>
<dbReference type="InterPro" id="IPR001537">
    <property type="entry name" value="SpoU_MeTrfase"/>
</dbReference>
<dbReference type="KEGG" id="tli:Tlie_0945"/>
<dbReference type="GO" id="GO:0003723">
    <property type="term" value="F:RNA binding"/>
    <property type="evidence" value="ECO:0007669"/>
    <property type="project" value="InterPro"/>
</dbReference>
<sequence>MKSEKNKDGNKQEGKNLEDICYGKNAVISLLEEHPERCLSTYISTNAHGGVYQKILALCKERGIPCHRVPKEHLDRQTNFSNHQGVMVKTSPLDVSGMEKFYEITERGKEGPLLFVVLDHVEDVQNFSSIIRSAEVLGAAAVVFPKRRSALPTGTVLKVSSGAAARLPLIRVNSVFHALEIMKENNFWVIGLDMEGENLCNLELPKRLVLVVGSEGRGLSKTAKKACDELAKIPMAGKTGSLNAAVAASIGIYEWRRSVDKL</sequence>
<dbReference type="GO" id="GO:0008173">
    <property type="term" value="F:RNA methyltransferase activity"/>
    <property type="evidence" value="ECO:0007669"/>
    <property type="project" value="InterPro"/>
</dbReference>
<dbReference type="Proteomes" id="UP000005868">
    <property type="component" value="Chromosome"/>
</dbReference>
<dbReference type="EMBL" id="CP003096">
    <property type="protein sequence ID" value="AER66678.1"/>
    <property type="molecule type" value="Genomic_DNA"/>
</dbReference>
<dbReference type="Gene3D" id="3.40.1280.10">
    <property type="match status" value="1"/>
</dbReference>
<dbReference type="eggNOG" id="COG0566">
    <property type="taxonomic scope" value="Bacteria"/>
</dbReference>
<dbReference type="InterPro" id="IPR004441">
    <property type="entry name" value="rRNA_MeTrfase_TrmH"/>
</dbReference>
<evidence type="ECO:0000256" key="2">
    <source>
        <dbReference type="ARBA" id="ARBA00022679"/>
    </source>
</evidence>
<evidence type="ECO:0000256" key="1">
    <source>
        <dbReference type="ARBA" id="ARBA00022603"/>
    </source>
</evidence>
<keyword evidence="2 4" id="KW-0808">Transferase</keyword>
<dbReference type="PANTHER" id="PTHR46429">
    <property type="entry name" value="23S RRNA (GUANOSINE-2'-O-)-METHYLTRANSFERASE RLMB"/>
    <property type="match status" value="1"/>
</dbReference>
<proteinExistence type="predicted"/>
<dbReference type="CDD" id="cd18103">
    <property type="entry name" value="SpoU-like_RlmB"/>
    <property type="match status" value="1"/>
</dbReference>
<dbReference type="OrthoDB" id="9794400at2"/>
<dbReference type="PANTHER" id="PTHR46429:SF1">
    <property type="entry name" value="23S RRNA (GUANOSINE-2'-O-)-METHYLTRANSFERASE RLMB"/>
    <property type="match status" value="1"/>
</dbReference>
<keyword evidence="5" id="KW-1185">Reference proteome</keyword>
<dbReference type="SUPFAM" id="SSF55315">
    <property type="entry name" value="L30e-like"/>
    <property type="match status" value="1"/>
</dbReference>
<dbReference type="Pfam" id="PF00588">
    <property type="entry name" value="SpoU_methylase"/>
    <property type="match status" value="1"/>
</dbReference>
<dbReference type="GO" id="GO:0006396">
    <property type="term" value="P:RNA processing"/>
    <property type="evidence" value="ECO:0007669"/>
    <property type="project" value="InterPro"/>
</dbReference>